<dbReference type="Proteomes" id="UP000004105">
    <property type="component" value="Unassembled WGS sequence"/>
</dbReference>
<gene>
    <name evidence="1" type="ORF">HMPREF9123_1904</name>
</gene>
<dbReference type="EMBL" id="AFAY01000042">
    <property type="protein sequence ID" value="EGF10267.1"/>
    <property type="molecule type" value="Genomic_DNA"/>
</dbReference>
<proteinExistence type="predicted"/>
<dbReference type="AlphaFoldDB" id="F2BDU8"/>
<protein>
    <submittedName>
        <fullName evidence="1">Uncharacterized protein</fullName>
    </submittedName>
</protein>
<dbReference type="HOGENOM" id="CLU_2789608_0_0_4"/>
<evidence type="ECO:0000313" key="2">
    <source>
        <dbReference type="Proteomes" id="UP000004105"/>
    </source>
</evidence>
<organism evidence="1 2">
    <name type="scientific">Neisseria bacilliformis ATCC BAA-1200</name>
    <dbReference type="NCBI Taxonomy" id="888742"/>
    <lineage>
        <taxon>Bacteria</taxon>
        <taxon>Pseudomonadati</taxon>
        <taxon>Pseudomonadota</taxon>
        <taxon>Betaproteobacteria</taxon>
        <taxon>Neisseriales</taxon>
        <taxon>Neisseriaceae</taxon>
        <taxon>Neisseria</taxon>
    </lineage>
</organism>
<accession>F2BDU8</accession>
<evidence type="ECO:0000313" key="1">
    <source>
        <dbReference type="EMBL" id="EGF10267.1"/>
    </source>
</evidence>
<sequence>MGLDPNRFTFRLPFQTASDPKVGCVAPPRTPFLPFKGRLRTLYYFFRRPSLRLCEACQTQRFQDLFKE</sequence>
<keyword evidence="2" id="KW-1185">Reference proteome</keyword>
<reference evidence="1 2" key="1">
    <citation type="submission" date="2011-02" db="EMBL/GenBank/DDBJ databases">
        <authorList>
            <person name="Muzny D."/>
            <person name="Qin X."/>
            <person name="Deng J."/>
            <person name="Jiang H."/>
            <person name="Liu Y."/>
            <person name="Qu J."/>
            <person name="Song X.-Z."/>
            <person name="Zhang L."/>
            <person name="Thornton R."/>
            <person name="Coyle M."/>
            <person name="Francisco L."/>
            <person name="Jackson L."/>
            <person name="Javaid M."/>
            <person name="Korchina V."/>
            <person name="Kovar C."/>
            <person name="Mata R."/>
            <person name="Mathew T."/>
            <person name="Ngo R."/>
            <person name="Nguyen L."/>
            <person name="Nguyen N."/>
            <person name="Okwuonu G."/>
            <person name="Ongeri F."/>
            <person name="Pham C."/>
            <person name="Simmons D."/>
            <person name="Wilczek-Boney K."/>
            <person name="Hale W."/>
            <person name="Jakkamsetti A."/>
            <person name="Pham P."/>
            <person name="Ruth R."/>
            <person name="San Lucas F."/>
            <person name="Warren J."/>
            <person name="Zhang J."/>
            <person name="Zhao Z."/>
            <person name="Zhou C."/>
            <person name="Zhu D."/>
            <person name="Lee S."/>
            <person name="Bess C."/>
            <person name="Blankenburg K."/>
            <person name="Forbes L."/>
            <person name="Fu Q."/>
            <person name="Gubbala S."/>
            <person name="Hirani K."/>
            <person name="Jayaseelan J.C."/>
            <person name="Lara F."/>
            <person name="Munidasa M."/>
            <person name="Palculict T."/>
            <person name="Patil S."/>
            <person name="Pu L.-L."/>
            <person name="Saada N."/>
            <person name="Tang L."/>
            <person name="Weissenberger G."/>
            <person name="Zhu Y."/>
            <person name="Hemphill L."/>
            <person name="Shang Y."/>
            <person name="Youmans B."/>
            <person name="Ayvaz T."/>
            <person name="Ross M."/>
            <person name="Santibanez J."/>
            <person name="Aqrawi P."/>
            <person name="Gross S."/>
            <person name="Joshi V."/>
            <person name="Fowler G."/>
            <person name="Nazareth L."/>
            <person name="Reid J."/>
            <person name="Worley K."/>
            <person name="Petrosino J."/>
            <person name="Highlander S."/>
            <person name="Gibbs R."/>
        </authorList>
    </citation>
    <scope>NUCLEOTIDE SEQUENCE [LARGE SCALE GENOMIC DNA]</scope>
    <source>
        <strain evidence="1 2">ATCC BAA-1200</strain>
    </source>
</reference>
<name>F2BDU8_9NEIS</name>
<comment type="caution">
    <text evidence="1">The sequence shown here is derived from an EMBL/GenBank/DDBJ whole genome shotgun (WGS) entry which is preliminary data.</text>
</comment>